<dbReference type="OrthoDB" id="9790596at2"/>
<comment type="similarity">
    <text evidence="1">Belongs to the DDAH family.</text>
</comment>
<feature type="active site" description="Proton donor" evidence="3">
    <location>
        <position position="164"/>
    </location>
</feature>
<accession>A0A0A8UMD9</accession>
<dbReference type="GO" id="GO:0000052">
    <property type="term" value="P:citrulline metabolic process"/>
    <property type="evidence" value="ECO:0007669"/>
    <property type="project" value="TreeGrafter"/>
</dbReference>
<evidence type="ECO:0000256" key="1">
    <source>
        <dbReference type="ARBA" id="ARBA00008532"/>
    </source>
</evidence>
<evidence type="ECO:0000313" key="4">
    <source>
        <dbReference type="EMBL" id="CEK10030.1"/>
    </source>
</evidence>
<dbReference type="GO" id="GO:0045429">
    <property type="term" value="P:positive regulation of nitric oxide biosynthetic process"/>
    <property type="evidence" value="ECO:0007669"/>
    <property type="project" value="TreeGrafter"/>
</dbReference>
<gene>
    <name evidence="4" type="ORF">LHA_0963</name>
</gene>
<evidence type="ECO:0000313" key="5">
    <source>
        <dbReference type="Proteomes" id="UP000032803"/>
    </source>
</evidence>
<sequence>MYFKNAIVRTPSQSLINGLTSSSYLGNPDYELALEQHQAYIKALIGCGVEVTILPPINAYPDACFVEDVALLTEKLALLTRPGAPSRRGEVKEIEATIQAFYQNKRSYIVAPGTLEAGDVLRIDNHFYIGLSARTNKDGAQQLIQILTTQGYTASCVELKEFLHLKTGISYLGKNYVIVSGELINHPDFKQFVQIPIENEEAYAANCITVNGTVLMPHGFSKTQQAILDIGFPVTTLDVSEFRKIDGGLSCLSLRF</sequence>
<reference evidence="5" key="1">
    <citation type="submission" date="2014-09" db="EMBL/GenBank/DDBJ databases">
        <authorList>
            <person name="Gomez-Valero L."/>
        </authorList>
    </citation>
    <scope>NUCLEOTIDE SEQUENCE [LARGE SCALE GENOMIC DNA]</scope>
    <source>
        <strain evidence="5">ATCC35250</strain>
    </source>
</reference>
<keyword evidence="5" id="KW-1185">Reference proteome</keyword>
<evidence type="ECO:0000256" key="3">
    <source>
        <dbReference type="PIRSR" id="PIRSR633199-1"/>
    </source>
</evidence>
<proteinExistence type="inferred from homology"/>
<evidence type="ECO:0000256" key="2">
    <source>
        <dbReference type="ARBA" id="ARBA00022801"/>
    </source>
</evidence>
<dbReference type="PANTHER" id="PTHR12737:SF9">
    <property type="entry name" value="DIMETHYLARGININASE"/>
    <property type="match status" value="1"/>
</dbReference>
<organism evidence="4 5">
    <name type="scientific">Legionella hackeliae</name>
    <dbReference type="NCBI Taxonomy" id="449"/>
    <lineage>
        <taxon>Bacteria</taxon>
        <taxon>Pseudomonadati</taxon>
        <taxon>Pseudomonadota</taxon>
        <taxon>Gammaproteobacteria</taxon>
        <taxon>Legionellales</taxon>
        <taxon>Legionellaceae</taxon>
        <taxon>Legionella</taxon>
    </lineage>
</organism>
<dbReference type="Gene3D" id="3.75.10.10">
    <property type="entry name" value="L-arginine/glycine Amidinotransferase, Chain A"/>
    <property type="match status" value="1"/>
</dbReference>
<dbReference type="AlphaFoldDB" id="A0A0A8UMD9"/>
<dbReference type="SUPFAM" id="SSF55909">
    <property type="entry name" value="Pentein"/>
    <property type="match status" value="1"/>
</dbReference>
<dbReference type="KEGG" id="lha:LHA_0963"/>
<protein>
    <submittedName>
        <fullName evidence="4">N(G),N(G)-dimethylarginine dimethylaminohydrolase</fullName>
        <ecNumber evidence="4">3.5.3.18</ecNumber>
    </submittedName>
</protein>
<dbReference type="PANTHER" id="PTHR12737">
    <property type="entry name" value="DIMETHYLARGININE DIMETHYLAMINOHYDROLASE"/>
    <property type="match status" value="1"/>
</dbReference>
<dbReference type="STRING" id="449.LHA_0963"/>
<feature type="active site" description="Nucleophile" evidence="3">
    <location>
        <position position="251"/>
    </location>
</feature>
<dbReference type="EC" id="3.5.3.18" evidence="4"/>
<dbReference type="HOGENOM" id="CLU_067923_1_0_6"/>
<dbReference type="GO" id="GO:0006525">
    <property type="term" value="P:arginine metabolic process"/>
    <property type="evidence" value="ECO:0007669"/>
    <property type="project" value="TreeGrafter"/>
</dbReference>
<dbReference type="PATRIC" id="fig|449.7.peg.3046"/>
<dbReference type="Pfam" id="PF19420">
    <property type="entry name" value="DDAH_eukar"/>
    <property type="match status" value="1"/>
</dbReference>
<dbReference type="GO" id="GO:0016597">
    <property type="term" value="F:amino acid binding"/>
    <property type="evidence" value="ECO:0007669"/>
    <property type="project" value="TreeGrafter"/>
</dbReference>
<dbReference type="RefSeq" id="WP_045105469.1">
    <property type="nucleotide sequence ID" value="NZ_LN681225.1"/>
</dbReference>
<keyword evidence="2 4" id="KW-0378">Hydrolase</keyword>
<dbReference type="EMBL" id="LN681225">
    <property type="protein sequence ID" value="CEK10030.1"/>
    <property type="molecule type" value="Genomic_DNA"/>
</dbReference>
<dbReference type="InterPro" id="IPR033199">
    <property type="entry name" value="DDAH-like"/>
</dbReference>
<name>A0A0A8UMD9_LEGHA</name>
<dbReference type="GO" id="GO:0016403">
    <property type="term" value="F:dimethylargininase activity"/>
    <property type="evidence" value="ECO:0007669"/>
    <property type="project" value="UniProtKB-EC"/>
</dbReference>
<dbReference type="Proteomes" id="UP000032803">
    <property type="component" value="Chromosome I"/>
</dbReference>